<proteinExistence type="predicted"/>
<dbReference type="AlphaFoldDB" id="K1T581"/>
<reference evidence="1" key="1">
    <citation type="journal article" date="2013" name="Environ. Microbiol.">
        <title>Microbiota from the distal guts of lean and obese adolescents exhibit partial functional redundancy besides clear differences in community structure.</title>
        <authorList>
            <person name="Ferrer M."/>
            <person name="Ruiz A."/>
            <person name="Lanza F."/>
            <person name="Haange S.B."/>
            <person name="Oberbach A."/>
            <person name="Till H."/>
            <person name="Bargiela R."/>
            <person name="Campoy C."/>
            <person name="Segura M.T."/>
            <person name="Richter M."/>
            <person name="von Bergen M."/>
            <person name="Seifert J."/>
            <person name="Suarez A."/>
        </authorList>
    </citation>
    <scope>NUCLEOTIDE SEQUENCE</scope>
</reference>
<dbReference type="EMBL" id="AJWZ01008280">
    <property type="protein sequence ID" value="EKC54536.1"/>
    <property type="molecule type" value="Genomic_DNA"/>
</dbReference>
<feature type="non-terminal residue" evidence="1">
    <location>
        <position position="1"/>
    </location>
</feature>
<accession>K1T581</accession>
<gene>
    <name evidence="1" type="ORF">OBE_12038</name>
</gene>
<protein>
    <submittedName>
        <fullName evidence="1">Uncharacterized protein</fullName>
    </submittedName>
</protein>
<name>K1T581_9ZZZZ</name>
<evidence type="ECO:0000313" key="1">
    <source>
        <dbReference type="EMBL" id="EKC54536.1"/>
    </source>
</evidence>
<comment type="caution">
    <text evidence="1">The sequence shown here is derived from an EMBL/GenBank/DDBJ whole genome shotgun (WGS) entry which is preliminary data.</text>
</comment>
<sequence length="191" mass="22101">IVGVSALRSLIQTRFAGEQQEQTIAGNIETLTRLQEEEWKILTDEEKMDVLQTVTNIEGRYLGIPNKLTVEAKELLDTTLASYLDETHTLYINEDFLSGGPAKEVLTACCHEVYHAYQHRIVDAYHHADEREKDLQIYRKALLYSKEFENYTSGTENYFTYYTQQCEIDARSYAASAADDYMERIAEYLEE</sequence>
<organism evidence="1">
    <name type="scientific">human gut metagenome</name>
    <dbReference type="NCBI Taxonomy" id="408170"/>
    <lineage>
        <taxon>unclassified sequences</taxon>
        <taxon>metagenomes</taxon>
        <taxon>organismal metagenomes</taxon>
    </lineage>
</organism>